<sequence length="216" mass="23955">MLVLGLRRRNQLVEITCSLPASVAVFSILPSGSRRCANVYRFTIVFRPTRLLSIASILSSFAGRPILWWFPIRSAAIPTHSQSCLLITHPCRHPCHSSGHSYRPAPSDLPERLERLWRTGARCPYGLDGTGRQRLYSGVPNLLILPRWTLGAPQNVSWDVYSAPSYSRSPADFLGLLGQNENTTRVTQASFSTGVLSEKCRASFCSAVLDFCSRST</sequence>
<gene>
    <name evidence="1" type="ORF">OBBRIDRAFT_421230</name>
</gene>
<dbReference type="AlphaFoldDB" id="A0A8E2APA2"/>
<organism evidence="1 2">
    <name type="scientific">Obba rivulosa</name>
    <dbReference type="NCBI Taxonomy" id="1052685"/>
    <lineage>
        <taxon>Eukaryota</taxon>
        <taxon>Fungi</taxon>
        <taxon>Dikarya</taxon>
        <taxon>Basidiomycota</taxon>
        <taxon>Agaricomycotina</taxon>
        <taxon>Agaricomycetes</taxon>
        <taxon>Polyporales</taxon>
        <taxon>Gelatoporiaceae</taxon>
        <taxon>Obba</taxon>
    </lineage>
</organism>
<dbReference type="EMBL" id="KV722698">
    <property type="protein sequence ID" value="OCH84262.1"/>
    <property type="molecule type" value="Genomic_DNA"/>
</dbReference>
<proteinExistence type="predicted"/>
<name>A0A8E2APA2_9APHY</name>
<accession>A0A8E2APA2</accession>
<evidence type="ECO:0000313" key="1">
    <source>
        <dbReference type="EMBL" id="OCH84262.1"/>
    </source>
</evidence>
<protein>
    <submittedName>
        <fullName evidence="1">Uncharacterized protein</fullName>
    </submittedName>
</protein>
<evidence type="ECO:0000313" key="2">
    <source>
        <dbReference type="Proteomes" id="UP000250043"/>
    </source>
</evidence>
<reference evidence="1 2" key="1">
    <citation type="submission" date="2016-07" db="EMBL/GenBank/DDBJ databases">
        <title>Draft genome of the white-rot fungus Obba rivulosa 3A-2.</title>
        <authorList>
            <consortium name="DOE Joint Genome Institute"/>
            <person name="Miettinen O."/>
            <person name="Riley R."/>
            <person name="Acob R."/>
            <person name="Barry K."/>
            <person name="Cullen D."/>
            <person name="De Vries R."/>
            <person name="Hainaut M."/>
            <person name="Hatakka A."/>
            <person name="Henrissat B."/>
            <person name="Hilden K."/>
            <person name="Kuo R."/>
            <person name="Labutti K."/>
            <person name="Lipzen A."/>
            <person name="Makela M.R."/>
            <person name="Sandor L."/>
            <person name="Spatafora J.W."/>
            <person name="Grigoriev I.V."/>
            <person name="Hibbett D.S."/>
        </authorList>
    </citation>
    <scope>NUCLEOTIDE SEQUENCE [LARGE SCALE GENOMIC DNA]</scope>
    <source>
        <strain evidence="1 2">3A-2</strain>
    </source>
</reference>
<keyword evidence="2" id="KW-1185">Reference proteome</keyword>
<dbReference type="Proteomes" id="UP000250043">
    <property type="component" value="Unassembled WGS sequence"/>
</dbReference>